<protein>
    <submittedName>
        <fullName evidence="1">Uncharacterized protein</fullName>
    </submittedName>
</protein>
<dbReference type="Proteomes" id="UP000792457">
    <property type="component" value="Unassembled WGS sequence"/>
</dbReference>
<dbReference type="AlphaFoldDB" id="A0A8K0K9A7"/>
<gene>
    <name evidence="1" type="ORF">J437_LFUL008843</name>
</gene>
<evidence type="ECO:0000313" key="2">
    <source>
        <dbReference type="Proteomes" id="UP000792457"/>
    </source>
</evidence>
<proteinExistence type="predicted"/>
<reference evidence="1" key="2">
    <citation type="submission" date="2017-10" db="EMBL/GenBank/DDBJ databases">
        <title>Ladona fulva Genome sequencing and assembly.</title>
        <authorList>
            <person name="Murali S."/>
            <person name="Richards S."/>
            <person name="Bandaranaike D."/>
            <person name="Bellair M."/>
            <person name="Blankenburg K."/>
            <person name="Chao H."/>
            <person name="Dinh H."/>
            <person name="Doddapaneni H."/>
            <person name="Dugan-Rocha S."/>
            <person name="Elkadiri S."/>
            <person name="Gnanaolivu R."/>
            <person name="Hernandez B."/>
            <person name="Skinner E."/>
            <person name="Javaid M."/>
            <person name="Lee S."/>
            <person name="Li M."/>
            <person name="Ming W."/>
            <person name="Munidasa M."/>
            <person name="Muniz J."/>
            <person name="Nguyen L."/>
            <person name="Hughes D."/>
            <person name="Osuji N."/>
            <person name="Pu L.-L."/>
            <person name="Puazo M."/>
            <person name="Qu C."/>
            <person name="Quiroz J."/>
            <person name="Raj R."/>
            <person name="Weissenberger G."/>
            <person name="Xin Y."/>
            <person name="Zou X."/>
            <person name="Han Y."/>
            <person name="Worley K."/>
            <person name="Muzny D."/>
            <person name="Gibbs R."/>
        </authorList>
    </citation>
    <scope>NUCLEOTIDE SEQUENCE</scope>
    <source>
        <strain evidence="1">Sampled in the wild</strain>
    </source>
</reference>
<reference evidence="1" key="1">
    <citation type="submission" date="2013-04" db="EMBL/GenBank/DDBJ databases">
        <authorList>
            <person name="Qu J."/>
            <person name="Murali S.C."/>
            <person name="Bandaranaike D."/>
            <person name="Bellair M."/>
            <person name="Blankenburg K."/>
            <person name="Chao H."/>
            <person name="Dinh H."/>
            <person name="Doddapaneni H."/>
            <person name="Downs B."/>
            <person name="Dugan-Rocha S."/>
            <person name="Elkadiri S."/>
            <person name="Gnanaolivu R.D."/>
            <person name="Hernandez B."/>
            <person name="Javaid M."/>
            <person name="Jayaseelan J.C."/>
            <person name="Lee S."/>
            <person name="Li M."/>
            <person name="Ming W."/>
            <person name="Munidasa M."/>
            <person name="Muniz J."/>
            <person name="Nguyen L."/>
            <person name="Ongeri F."/>
            <person name="Osuji N."/>
            <person name="Pu L.-L."/>
            <person name="Puazo M."/>
            <person name="Qu C."/>
            <person name="Quiroz J."/>
            <person name="Raj R."/>
            <person name="Weissenberger G."/>
            <person name="Xin Y."/>
            <person name="Zou X."/>
            <person name="Han Y."/>
            <person name="Richards S."/>
            <person name="Worley K."/>
            <person name="Muzny D."/>
            <person name="Gibbs R."/>
        </authorList>
    </citation>
    <scope>NUCLEOTIDE SEQUENCE</scope>
    <source>
        <strain evidence="1">Sampled in the wild</strain>
    </source>
</reference>
<name>A0A8K0K9A7_LADFU</name>
<comment type="caution">
    <text evidence="1">The sequence shown here is derived from an EMBL/GenBank/DDBJ whole genome shotgun (WGS) entry which is preliminary data.</text>
</comment>
<organism evidence="1 2">
    <name type="scientific">Ladona fulva</name>
    <name type="common">Scarce chaser dragonfly</name>
    <name type="synonym">Libellula fulva</name>
    <dbReference type="NCBI Taxonomy" id="123851"/>
    <lineage>
        <taxon>Eukaryota</taxon>
        <taxon>Metazoa</taxon>
        <taxon>Ecdysozoa</taxon>
        <taxon>Arthropoda</taxon>
        <taxon>Hexapoda</taxon>
        <taxon>Insecta</taxon>
        <taxon>Pterygota</taxon>
        <taxon>Palaeoptera</taxon>
        <taxon>Odonata</taxon>
        <taxon>Epiprocta</taxon>
        <taxon>Anisoptera</taxon>
        <taxon>Libelluloidea</taxon>
        <taxon>Libellulidae</taxon>
        <taxon>Ladona</taxon>
    </lineage>
</organism>
<keyword evidence="2" id="KW-1185">Reference proteome</keyword>
<accession>A0A8K0K9A7</accession>
<sequence length="77" mass="8940">MYSLFPKVIGRDMDFYDKFERNKRFNFFSKPLVISAIFKLNTNLKALFFEVSTKRTCKLTCRAIGAHNCNGKGGHTR</sequence>
<evidence type="ECO:0000313" key="1">
    <source>
        <dbReference type="EMBL" id="KAG8230762.1"/>
    </source>
</evidence>
<dbReference type="EMBL" id="KZ308510">
    <property type="protein sequence ID" value="KAG8230762.1"/>
    <property type="molecule type" value="Genomic_DNA"/>
</dbReference>